<name>A0A6J4JY80_9ACTN</name>
<feature type="compositionally biased region" description="Low complexity" evidence="1">
    <location>
        <begin position="227"/>
        <end position="245"/>
    </location>
</feature>
<evidence type="ECO:0000313" key="2">
    <source>
        <dbReference type="EMBL" id="CAA9290687.1"/>
    </source>
</evidence>
<reference evidence="2" key="1">
    <citation type="submission" date="2020-02" db="EMBL/GenBank/DDBJ databases">
        <authorList>
            <person name="Meier V. D."/>
        </authorList>
    </citation>
    <scope>NUCLEOTIDE SEQUENCE</scope>
    <source>
        <strain evidence="2">AVDCRST_MAG41</strain>
    </source>
</reference>
<keyword evidence="2" id="KW-0808">Transferase</keyword>
<dbReference type="EMBL" id="CADCTP010000414">
    <property type="protein sequence ID" value="CAA9290687.1"/>
    <property type="molecule type" value="Genomic_DNA"/>
</dbReference>
<evidence type="ECO:0000256" key="1">
    <source>
        <dbReference type="SAM" id="MobiDB-lite"/>
    </source>
</evidence>
<sequence length="356" mass="36787">DRDRRTGHHAPARRRRAAAAGRPRAGRPVRAVRPAGGRRDGHGLPRPGRHRPGGRGQGRAPGAGRGPRVPGPVRRRGGRRPPGRAVLHRAGGGRRPRGRAALPGHRVRRRGAAEHRGRRGRAAGRVHAARRRAGRRGRAGRGARGRGGAPRPQARQRAAVAVRAAGDRLRHRPGPGRGPAAHPGGDAGRHAGLDGAGAVPRRGGRPGLGHLQLGQPGHVRGDRAQPVAGRVGGAVAAADRAGVQDPARRAGPDRARRPPAAAGGVGAGQGPGPAADRPAAGGRAARVRVGARGPHPRRRRPGRAHLDRAADLPAGPQRARCRPSGHPGPSGAQCPRRRPREPLRRTWAGGRAAGPG</sequence>
<gene>
    <name evidence="2" type="ORF">AVDCRST_MAG41-4308</name>
</gene>
<feature type="compositionally biased region" description="Low complexity" evidence="1">
    <location>
        <begin position="272"/>
        <end position="293"/>
    </location>
</feature>
<keyword evidence="2" id="KW-0418">Kinase</keyword>
<organism evidence="2">
    <name type="scientific">uncultured Mycobacteriales bacterium</name>
    <dbReference type="NCBI Taxonomy" id="581187"/>
    <lineage>
        <taxon>Bacteria</taxon>
        <taxon>Bacillati</taxon>
        <taxon>Actinomycetota</taxon>
        <taxon>Actinomycetes</taxon>
        <taxon>Mycobacteriales</taxon>
        <taxon>environmental samples</taxon>
    </lineage>
</organism>
<protein>
    <submittedName>
        <fullName evidence="2">Putative serine/threonine protein kinase</fullName>
    </submittedName>
</protein>
<feature type="compositionally biased region" description="Basic residues" evidence="1">
    <location>
        <begin position="1"/>
        <end position="17"/>
    </location>
</feature>
<dbReference type="AlphaFoldDB" id="A0A6J4JY80"/>
<feature type="non-terminal residue" evidence="2">
    <location>
        <position position="1"/>
    </location>
</feature>
<feature type="compositionally biased region" description="Low complexity" evidence="1">
    <location>
        <begin position="149"/>
        <end position="164"/>
    </location>
</feature>
<proteinExistence type="predicted"/>
<accession>A0A6J4JY80</accession>
<feature type="compositionally biased region" description="Low complexity" evidence="1">
    <location>
        <begin position="208"/>
        <end position="218"/>
    </location>
</feature>
<feature type="compositionally biased region" description="Low complexity" evidence="1">
    <location>
        <begin position="18"/>
        <end position="35"/>
    </location>
</feature>
<feature type="compositionally biased region" description="Gly residues" evidence="1">
    <location>
        <begin position="54"/>
        <end position="65"/>
    </location>
</feature>
<feature type="compositionally biased region" description="Basic and acidic residues" evidence="1">
    <location>
        <begin position="246"/>
        <end position="256"/>
    </location>
</feature>
<keyword evidence="2" id="KW-0723">Serine/threonine-protein kinase</keyword>
<feature type="non-terminal residue" evidence="2">
    <location>
        <position position="356"/>
    </location>
</feature>
<feature type="compositionally biased region" description="Basic residues" evidence="1">
    <location>
        <begin position="294"/>
        <end position="303"/>
    </location>
</feature>
<dbReference type="GO" id="GO:0004674">
    <property type="term" value="F:protein serine/threonine kinase activity"/>
    <property type="evidence" value="ECO:0007669"/>
    <property type="project" value="UniProtKB-KW"/>
</dbReference>
<feature type="region of interest" description="Disordered" evidence="1">
    <location>
        <begin position="1"/>
        <end position="356"/>
    </location>
</feature>
<feature type="compositionally biased region" description="Basic residues" evidence="1">
    <location>
        <begin position="105"/>
        <end position="144"/>
    </location>
</feature>
<feature type="compositionally biased region" description="Basic residues" evidence="1">
    <location>
        <begin position="73"/>
        <end position="82"/>
    </location>
</feature>